<evidence type="ECO:0000256" key="1">
    <source>
        <dbReference type="SAM" id="Coils"/>
    </source>
</evidence>
<sequence length="166" mass="18109">MNRNIKIGNMRYIKREVRDENALLTEESLKDLGWECTGREKLGEGKSALYFRRSREEEKEDAALQRECERLLKELDDLNKSSVGALPFLSLGAGIAAAYLLVTGLVCVLLGSFVLAGCLTGAGLAALLLAGVSSAAGERAKSRAHESARGVEEELESLRRAARREN</sequence>
<reference evidence="3" key="2">
    <citation type="journal article" date="2021" name="PeerJ">
        <title>Extensive microbial diversity within the chicken gut microbiome revealed by metagenomics and culture.</title>
        <authorList>
            <person name="Gilroy R."/>
            <person name="Ravi A."/>
            <person name="Getino M."/>
            <person name="Pursley I."/>
            <person name="Horton D.L."/>
            <person name="Alikhan N.F."/>
            <person name="Baker D."/>
            <person name="Gharbi K."/>
            <person name="Hall N."/>
            <person name="Watson M."/>
            <person name="Adriaenssens E.M."/>
            <person name="Foster-Nyarko E."/>
            <person name="Jarju S."/>
            <person name="Secka A."/>
            <person name="Antonio M."/>
            <person name="Oren A."/>
            <person name="Chaudhuri R.R."/>
            <person name="La Ragione R."/>
            <person name="Hildebrand F."/>
            <person name="Pallen M.J."/>
        </authorList>
    </citation>
    <scope>NUCLEOTIDE SEQUENCE</scope>
    <source>
        <strain evidence="3">9366</strain>
    </source>
</reference>
<evidence type="ECO:0000313" key="4">
    <source>
        <dbReference type="Proteomes" id="UP000824145"/>
    </source>
</evidence>
<keyword evidence="1" id="KW-0175">Coiled coil</keyword>
<organism evidence="3 4">
    <name type="scientific">Candidatus Caccalectryoclostridium excrementigallinarum</name>
    <dbReference type="NCBI Taxonomy" id="2840710"/>
    <lineage>
        <taxon>Bacteria</taxon>
        <taxon>Bacillati</taxon>
        <taxon>Bacillota</taxon>
        <taxon>Clostridia</taxon>
        <taxon>Christensenellales</taxon>
        <taxon>Christensenellaceae</taxon>
        <taxon>Christensenellaceae incertae sedis</taxon>
        <taxon>Candidatus Caccalectryoclostridium</taxon>
    </lineage>
</organism>
<reference evidence="3" key="1">
    <citation type="submission" date="2020-10" db="EMBL/GenBank/DDBJ databases">
        <authorList>
            <person name="Gilroy R."/>
        </authorList>
    </citation>
    <scope>NUCLEOTIDE SEQUENCE</scope>
    <source>
        <strain evidence="3">9366</strain>
    </source>
</reference>
<feature type="coiled-coil region" evidence="1">
    <location>
        <begin position="54"/>
        <end position="81"/>
    </location>
</feature>
<keyword evidence="2" id="KW-1133">Transmembrane helix</keyword>
<dbReference type="EMBL" id="DVNJ01000015">
    <property type="protein sequence ID" value="HIU62667.1"/>
    <property type="molecule type" value="Genomic_DNA"/>
</dbReference>
<keyword evidence="2" id="KW-0472">Membrane</keyword>
<dbReference type="Proteomes" id="UP000824145">
    <property type="component" value="Unassembled WGS sequence"/>
</dbReference>
<feature type="transmembrane region" description="Helical" evidence="2">
    <location>
        <begin position="108"/>
        <end position="132"/>
    </location>
</feature>
<keyword evidence="2" id="KW-0812">Transmembrane</keyword>
<feature type="transmembrane region" description="Helical" evidence="2">
    <location>
        <begin position="83"/>
        <end position="102"/>
    </location>
</feature>
<protein>
    <submittedName>
        <fullName evidence="3">Uncharacterized protein</fullName>
    </submittedName>
</protein>
<gene>
    <name evidence="3" type="ORF">IAB07_02725</name>
</gene>
<comment type="caution">
    <text evidence="3">The sequence shown here is derived from an EMBL/GenBank/DDBJ whole genome shotgun (WGS) entry which is preliminary data.</text>
</comment>
<accession>A0A9D1MM86</accession>
<evidence type="ECO:0000256" key="2">
    <source>
        <dbReference type="SAM" id="Phobius"/>
    </source>
</evidence>
<evidence type="ECO:0000313" key="3">
    <source>
        <dbReference type="EMBL" id="HIU62667.1"/>
    </source>
</evidence>
<dbReference type="AlphaFoldDB" id="A0A9D1MM86"/>
<proteinExistence type="predicted"/>
<name>A0A9D1MM86_9FIRM</name>